<dbReference type="GeneID" id="303189434"/>
<dbReference type="GO" id="GO:0003677">
    <property type="term" value="F:DNA binding"/>
    <property type="evidence" value="ECO:0007669"/>
    <property type="project" value="UniProtKB-KW"/>
</dbReference>
<keyword evidence="2" id="KW-1185">Reference proteome</keyword>
<sequence length="127" mass="14583">MLNSPAKSYQQSLELIIDVLTQLDNGNSVSITPIQTELTTQEGADMLHMSRPSFIKLLDSEAIHYSRPDNSRKISFIELYNYKNRQEEARLATLAELSVLDQNLIWVINSKICGDFYLLLQKYIVNM</sequence>
<reference evidence="1 2" key="1">
    <citation type="journal article" date="2017" name="Elife">
        <title>Extensive horizontal gene transfer in cheese-associated bacteria.</title>
        <authorList>
            <person name="Bonham K.S."/>
            <person name="Wolfe B.E."/>
            <person name="Dutton R.J."/>
        </authorList>
    </citation>
    <scope>NUCLEOTIDE SEQUENCE [LARGE SCALE GENOMIC DNA]</scope>
    <source>
        <strain evidence="1 2">JB196</strain>
    </source>
</reference>
<dbReference type="AlphaFoldDB" id="A0A368LGU9"/>
<organism evidence="1 2">
    <name type="scientific">Vibrio casei</name>
    <dbReference type="NCBI Taxonomy" id="673372"/>
    <lineage>
        <taxon>Bacteria</taxon>
        <taxon>Pseudomonadati</taxon>
        <taxon>Pseudomonadota</taxon>
        <taxon>Gammaproteobacteria</taxon>
        <taxon>Vibrionales</taxon>
        <taxon>Vibrionaceae</taxon>
        <taxon>Vibrio</taxon>
    </lineage>
</organism>
<dbReference type="EMBL" id="QPGL01000002">
    <property type="protein sequence ID" value="RCS69989.1"/>
    <property type="molecule type" value="Genomic_DNA"/>
</dbReference>
<name>A0A368LGU9_9VIBR</name>
<gene>
    <name evidence="1" type="ORF">CIK83_10930</name>
</gene>
<protein>
    <submittedName>
        <fullName evidence="1">DNA-binding protein</fullName>
    </submittedName>
</protein>
<dbReference type="Proteomes" id="UP000252479">
    <property type="component" value="Unassembled WGS sequence"/>
</dbReference>
<evidence type="ECO:0000313" key="1">
    <source>
        <dbReference type="EMBL" id="RCS69989.1"/>
    </source>
</evidence>
<evidence type="ECO:0000313" key="2">
    <source>
        <dbReference type="Proteomes" id="UP000252479"/>
    </source>
</evidence>
<proteinExistence type="predicted"/>
<comment type="caution">
    <text evidence="1">The sequence shown here is derived from an EMBL/GenBank/DDBJ whole genome shotgun (WGS) entry which is preliminary data.</text>
</comment>
<accession>A0A368LGU9</accession>
<dbReference type="RefSeq" id="WP_086960635.1">
    <property type="nucleotide sequence ID" value="NZ_FUKS01000034.1"/>
</dbReference>
<keyword evidence="1" id="KW-0238">DNA-binding</keyword>